<dbReference type="InterPro" id="IPR001036">
    <property type="entry name" value="Acrflvin-R"/>
</dbReference>
<dbReference type="Gene3D" id="3.30.2090.10">
    <property type="entry name" value="Multidrug efflux transporter AcrB TolC docking domain, DN and DC subdomains"/>
    <property type="match status" value="2"/>
</dbReference>
<dbReference type="FunFam" id="3.30.70.1430:FF:000001">
    <property type="entry name" value="Efflux pump membrane transporter"/>
    <property type="match status" value="1"/>
</dbReference>
<dbReference type="SUPFAM" id="SSF82714">
    <property type="entry name" value="Multidrug efflux transporter AcrB TolC docking domain, DN and DC subdomains"/>
    <property type="match status" value="2"/>
</dbReference>
<dbReference type="RefSeq" id="WP_138086427.1">
    <property type="nucleotide sequence ID" value="NZ_VAUV01000008.1"/>
</dbReference>
<dbReference type="PRINTS" id="PR00702">
    <property type="entry name" value="ACRIFLAVINRP"/>
</dbReference>
<proteinExistence type="predicted"/>
<feature type="transmembrane region" description="Helical" evidence="8">
    <location>
        <begin position="463"/>
        <end position="484"/>
    </location>
</feature>
<feature type="transmembrane region" description="Helical" evidence="8">
    <location>
        <begin position="961"/>
        <end position="981"/>
    </location>
</feature>
<name>A0A5R8KDJ4_9BACT</name>
<feature type="transmembrane region" description="Helical" evidence="8">
    <location>
        <begin position="12"/>
        <end position="32"/>
    </location>
</feature>
<feature type="transmembrane region" description="Helical" evidence="8">
    <location>
        <begin position="533"/>
        <end position="550"/>
    </location>
</feature>
<keyword evidence="10" id="KW-1185">Reference proteome</keyword>
<evidence type="ECO:0000313" key="9">
    <source>
        <dbReference type="EMBL" id="TLD70371.1"/>
    </source>
</evidence>
<feature type="transmembrane region" description="Helical" evidence="8">
    <location>
        <begin position="334"/>
        <end position="353"/>
    </location>
</feature>
<dbReference type="Proteomes" id="UP000306196">
    <property type="component" value="Unassembled WGS sequence"/>
</dbReference>
<evidence type="ECO:0000256" key="6">
    <source>
        <dbReference type="ARBA" id="ARBA00022989"/>
    </source>
</evidence>
<dbReference type="InterPro" id="IPR027463">
    <property type="entry name" value="AcrB_DN_DC_subdom"/>
</dbReference>
<feature type="transmembrane region" description="Helical" evidence="8">
    <location>
        <begin position="360"/>
        <end position="381"/>
    </location>
</feature>
<evidence type="ECO:0000313" key="10">
    <source>
        <dbReference type="Proteomes" id="UP000306196"/>
    </source>
</evidence>
<keyword evidence="2" id="KW-0813">Transport</keyword>
<keyword evidence="3" id="KW-1003">Cell membrane</keyword>
<evidence type="ECO:0000256" key="2">
    <source>
        <dbReference type="ARBA" id="ARBA00022448"/>
    </source>
</evidence>
<keyword evidence="6 8" id="KW-1133">Transmembrane helix</keyword>
<feature type="transmembrane region" description="Helical" evidence="8">
    <location>
        <begin position="428"/>
        <end position="451"/>
    </location>
</feature>
<dbReference type="SUPFAM" id="SSF82693">
    <property type="entry name" value="Multidrug efflux transporter AcrB pore domain, PN1, PN2, PC1 and PC2 subdomains"/>
    <property type="match status" value="3"/>
</dbReference>
<dbReference type="EMBL" id="VAUV01000008">
    <property type="protein sequence ID" value="TLD70371.1"/>
    <property type="molecule type" value="Genomic_DNA"/>
</dbReference>
<comment type="caution">
    <text evidence="9">The sequence shown here is derived from an EMBL/GenBank/DDBJ whole genome shotgun (WGS) entry which is preliminary data.</text>
</comment>
<reference evidence="9 10" key="1">
    <citation type="submission" date="2019-05" db="EMBL/GenBank/DDBJ databases">
        <title>Verrucobacter flavum gen. nov., sp. nov. a new member of the family Verrucomicrobiaceae.</title>
        <authorList>
            <person name="Szuroczki S."/>
            <person name="Abbaszade G."/>
            <person name="Szabo A."/>
            <person name="Felfoldi T."/>
            <person name="Schumann P."/>
            <person name="Boka K."/>
            <person name="Keki Z."/>
            <person name="Toumi M."/>
            <person name="Toth E."/>
        </authorList>
    </citation>
    <scope>NUCLEOTIDE SEQUENCE [LARGE SCALE GENOMIC DNA]</scope>
    <source>
        <strain evidence="9 10">MG-N-17</strain>
    </source>
</reference>
<feature type="transmembrane region" description="Helical" evidence="8">
    <location>
        <begin position="915"/>
        <end position="940"/>
    </location>
</feature>
<dbReference type="SUPFAM" id="SSF82866">
    <property type="entry name" value="Multidrug efflux transporter AcrB transmembrane domain"/>
    <property type="match status" value="2"/>
</dbReference>
<dbReference type="Gene3D" id="3.30.70.1440">
    <property type="entry name" value="Multidrug efflux transporter AcrB pore domain"/>
    <property type="match status" value="1"/>
</dbReference>
<protein>
    <submittedName>
        <fullName evidence="9">Acriflavine resistance protein B</fullName>
    </submittedName>
</protein>
<dbReference type="Pfam" id="PF00873">
    <property type="entry name" value="ACR_tran"/>
    <property type="match status" value="1"/>
</dbReference>
<evidence type="ECO:0000256" key="7">
    <source>
        <dbReference type="ARBA" id="ARBA00023136"/>
    </source>
</evidence>
<organism evidence="9 10">
    <name type="scientific">Phragmitibacter flavus</name>
    <dbReference type="NCBI Taxonomy" id="2576071"/>
    <lineage>
        <taxon>Bacteria</taxon>
        <taxon>Pseudomonadati</taxon>
        <taxon>Verrucomicrobiota</taxon>
        <taxon>Verrucomicrobiia</taxon>
        <taxon>Verrucomicrobiales</taxon>
        <taxon>Verrucomicrobiaceae</taxon>
        <taxon>Phragmitibacter</taxon>
    </lineage>
</organism>
<feature type="transmembrane region" description="Helical" evidence="8">
    <location>
        <begin position="993"/>
        <end position="1019"/>
    </location>
</feature>
<dbReference type="Gene3D" id="3.30.70.1430">
    <property type="entry name" value="Multidrug efflux transporter AcrB pore domain"/>
    <property type="match status" value="2"/>
</dbReference>
<feature type="transmembrane region" description="Helical" evidence="8">
    <location>
        <begin position="865"/>
        <end position="882"/>
    </location>
</feature>
<evidence type="ECO:0000256" key="4">
    <source>
        <dbReference type="ARBA" id="ARBA00022519"/>
    </source>
</evidence>
<keyword evidence="5 8" id="KW-0812">Transmembrane</keyword>
<keyword evidence="7 8" id="KW-0472">Membrane</keyword>
<dbReference type="Gene3D" id="1.20.1640.10">
    <property type="entry name" value="Multidrug efflux transporter AcrB transmembrane domain"/>
    <property type="match status" value="2"/>
</dbReference>
<evidence type="ECO:0000256" key="8">
    <source>
        <dbReference type="SAM" id="Phobius"/>
    </source>
</evidence>
<dbReference type="PANTHER" id="PTHR32063">
    <property type="match status" value="1"/>
</dbReference>
<dbReference type="Gene3D" id="3.30.70.1320">
    <property type="entry name" value="Multidrug efflux transporter AcrB pore domain like"/>
    <property type="match status" value="1"/>
</dbReference>
<dbReference type="GO" id="GO:0042910">
    <property type="term" value="F:xenobiotic transmembrane transporter activity"/>
    <property type="evidence" value="ECO:0007669"/>
    <property type="project" value="TreeGrafter"/>
</dbReference>
<dbReference type="FunFam" id="1.20.1640.10:FF:000001">
    <property type="entry name" value="Efflux pump membrane transporter"/>
    <property type="match status" value="1"/>
</dbReference>
<comment type="subcellular location">
    <subcellularLocation>
        <location evidence="1">Cell inner membrane</location>
        <topology evidence="1">Multi-pass membrane protein</topology>
    </subcellularLocation>
</comment>
<dbReference type="OrthoDB" id="9757876at2"/>
<dbReference type="PANTHER" id="PTHR32063:SF30">
    <property type="entry name" value="ACRB_ACRD_ACRF FAMILY PROTEIN"/>
    <property type="match status" value="1"/>
</dbReference>
<dbReference type="AlphaFoldDB" id="A0A5R8KDJ4"/>
<keyword evidence="4" id="KW-0997">Cell inner membrane</keyword>
<accession>A0A5R8KDJ4</accession>
<evidence type="ECO:0000256" key="5">
    <source>
        <dbReference type="ARBA" id="ARBA00022692"/>
    </source>
</evidence>
<sequence length="1045" mass="112670">MSISAPFIRRPIATALLTIGIFLVGLVAFPLLPVAPLPQVEFPTIQVSASLPGGSPETMSSSVATPLENQLAKIPGITQMTSSSGLGSVSITIQFDLDINIDGAAQEVQSAISAAAGQLPVDLPSPPSYRKVNPADSPIFTLSLISDVLPLTEVSDYGNNVIAQQLSQLPGVAQVDIMGERKPAIRVQVDPTKLAALGLTLDDVRGVIASSTVNTPKGSLNGPRQSLSIYANDQLLEAEPYNDLILAYRNGAPIRVRDVGRAIEGPEQARSAALINNQRGVGIMIRKQADANVIDTIASIREKLPELQASIPPALNLEILSDRSRTIRSSVEEVQFHLVLTMVLVTLVVFLFLRNLRATLIASAVVPISIIATFAIMKVLGFSLNNLSLMALTISVGFVIDDAIVMLENIYRHMEEGMSPRDAAFKGAGEIGFTIISITLSLIAVFIPVLLMGGIVGRLFREFAVTVSIATLVSGFVSLTFVPMMCAQFLHPHKTPDAKTLRGKFDTLLENFFRRIESLYETALKFVLRHQPLTLLSLVATLALTGWVFVKMPKGFFPLQDTGMISVTAEAAPDISYQAMYQHAEKIGAILVADPAISGFVNRIGGGGRGPGGSNSSRYWVTLKERDEREPADVVIARLKKATANIPGVNVFFQAQQDLNVGGLSSKTQYQYTLRNVEVDELNHWAPRILEKLRTLPQLRDVTSDQESTAPALNIAIDRQAASRFGIQTEDINAMLYNAFGERQVTQFYTQVSQYKVIIEVPPELQSDPTTFDKLFLKSPLTGGQVPLSSLINFDTASTKSLSVNHLGQYPAVTISFNLGPNFALGDAVTAIEAATNEMQIPASITGTFQGAAQAFQSSLKSQPWLILAAIIAIYIILGMLYESFIHPLTILSTLPSAGLGALLTLWVSGYDIGVIAIIGILLLIGIVKKNAIMMIDFAIEAERDRNLSAHDAIFEASIKRFRPITMTTLAAMIGGIPLALGHGDGSELRQPLGYAIVGGLILSQALTLFTTPVVYIFFDRFGKKKHPVKAKEQTSQPTALPASA</sequence>
<evidence type="ECO:0000256" key="1">
    <source>
        <dbReference type="ARBA" id="ARBA00004429"/>
    </source>
</evidence>
<gene>
    <name evidence="9" type="ORF">FEM03_11595</name>
</gene>
<dbReference type="GO" id="GO:0005886">
    <property type="term" value="C:plasma membrane"/>
    <property type="evidence" value="ECO:0007669"/>
    <property type="project" value="UniProtKB-SubCell"/>
</dbReference>
<evidence type="ECO:0000256" key="3">
    <source>
        <dbReference type="ARBA" id="ARBA00022475"/>
    </source>
</evidence>